<evidence type="ECO:0000256" key="1">
    <source>
        <dbReference type="SAM" id="Phobius"/>
    </source>
</evidence>
<gene>
    <name evidence="3" type="ORF">ACFPTO_23915</name>
</gene>
<proteinExistence type="predicted"/>
<dbReference type="Gene3D" id="3.90.640.20">
    <property type="entry name" value="Heat-shock cognate protein, ATPase"/>
    <property type="match status" value="1"/>
</dbReference>
<keyword evidence="1" id="KW-1133">Transmembrane helix</keyword>
<dbReference type="RefSeq" id="WP_377715366.1">
    <property type="nucleotide sequence ID" value="NZ_JBHSMP010000039.1"/>
</dbReference>
<organism evidence="3 4">
    <name type="scientific">Paraburkholderia denitrificans</name>
    <dbReference type="NCBI Taxonomy" id="694025"/>
    <lineage>
        <taxon>Bacteria</taxon>
        <taxon>Pseudomonadati</taxon>
        <taxon>Pseudomonadota</taxon>
        <taxon>Betaproteobacteria</taxon>
        <taxon>Burkholderiales</taxon>
        <taxon>Burkholderiaceae</taxon>
        <taxon>Paraburkholderia</taxon>
    </lineage>
</organism>
<feature type="transmembrane region" description="Helical" evidence="1">
    <location>
        <begin position="17"/>
        <end position="41"/>
    </location>
</feature>
<reference evidence="4" key="1">
    <citation type="journal article" date="2019" name="Int. J. Syst. Evol. Microbiol.">
        <title>The Global Catalogue of Microorganisms (GCM) 10K type strain sequencing project: providing services to taxonomists for standard genome sequencing and annotation.</title>
        <authorList>
            <consortium name="The Broad Institute Genomics Platform"/>
            <consortium name="The Broad Institute Genome Sequencing Center for Infectious Disease"/>
            <person name="Wu L."/>
            <person name="Ma J."/>
        </authorList>
    </citation>
    <scope>NUCLEOTIDE SEQUENCE [LARGE SCALE GENOMIC DNA]</scope>
    <source>
        <strain evidence="4">CCUG 56042</strain>
    </source>
</reference>
<evidence type="ECO:0000313" key="3">
    <source>
        <dbReference type="EMBL" id="MFC5431816.1"/>
    </source>
</evidence>
<evidence type="ECO:0000259" key="2">
    <source>
        <dbReference type="Pfam" id="PF11738"/>
    </source>
</evidence>
<dbReference type="Proteomes" id="UP001596103">
    <property type="component" value="Unassembled WGS sequence"/>
</dbReference>
<protein>
    <submittedName>
        <fullName evidence="3">RsiV family protein</fullName>
    </submittedName>
</protein>
<dbReference type="InterPro" id="IPR037126">
    <property type="entry name" value="PdaC/RsiV-like_sf"/>
</dbReference>
<dbReference type="Pfam" id="PF11738">
    <property type="entry name" value="DUF3298"/>
    <property type="match status" value="1"/>
</dbReference>
<comment type="caution">
    <text evidence="3">The sequence shown here is derived from an EMBL/GenBank/DDBJ whole genome shotgun (WGS) entry which is preliminary data.</text>
</comment>
<dbReference type="InterPro" id="IPR021729">
    <property type="entry name" value="DUF3298"/>
</dbReference>
<keyword evidence="1" id="KW-0812">Transmembrane</keyword>
<dbReference type="EMBL" id="JBHSMP010000039">
    <property type="protein sequence ID" value="MFC5431816.1"/>
    <property type="molecule type" value="Genomic_DNA"/>
</dbReference>
<keyword evidence="1" id="KW-0472">Membrane</keyword>
<feature type="domain" description="DUF3298" evidence="2">
    <location>
        <begin position="196"/>
        <end position="293"/>
    </location>
</feature>
<sequence length="309" mass="34025">MPNTPIKMKNTSLLERMYWIAGILSAIVAVAALMRPVWLYLKSTADVPSTPSASAVNSGNRSIIIQGSGNVVVAPQNATAETRSAGRFIDIEISDHVLDLQGKSRHEVHFPQISGKIPHDVLERINHFLRRSAETEYERYENIDEVQISYEIGLKEFNLLGINFEIFASGDQAAHPITSTSATTLDLETGSPLYLKDFFRPGYIGEINEFVRSALVNQNKYYPCEKSMGGGANDNAVSLVLEGITGHRADACFKSVSEGSQYYLTDTSVVLVFPKYSIAPGVDGDIEIPIHFKELGNILKSNGPLQRFL</sequence>
<accession>A0ABW0JF37</accession>
<keyword evidence="4" id="KW-1185">Reference proteome</keyword>
<name>A0ABW0JF37_9BURK</name>
<evidence type="ECO:0000313" key="4">
    <source>
        <dbReference type="Proteomes" id="UP001596103"/>
    </source>
</evidence>